<feature type="compositionally biased region" description="Polar residues" evidence="4">
    <location>
        <begin position="347"/>
        <end position="358"/>
    </location>
</feature>
<gene>
    <name evidence="5" type="ORF">RFI_16503</name>
</gene>
<sequence>MTPEMCDAQKIPVNPWQPSPDNPYFSSAAAAAANAAAAAVTNPHNKDLYKNPVNATNMTVIAQRMSGAHAGLLSAPLTSVGTTMGGASSSLSSSSLGAGGSAAQQDMHRSSSRQSHSRSRSHGHGHGRNRSHSREGPKKANATAKDDTKIEPVIEPGLALTARGANPLAVAAAVATATTNPLIMALNNPLLKKVGQPNIPLGISAAGGAMLGSSASSASSSSSSSSASSSTSGDAIPKTVPTAPLLAVNPLAALLSKMKEASAAASKEAVGTQNGDNARLASENGMGGGEQDLADAMQQSNYLHASRASKRIYVGSLPHNADEESVRQFFNNAMIVAQGKDREPGDSVSNVYLNTQKR</sequence>
<evidence type="ECO:0000313" key="5">
    <source>
        <dbReference type="EMBL" id="ETO20714.1"/>
    </source>
</evidence>
<reference evidence="5 6" key="1">
    <citation type="journal article" date="2013" name="Curr. Biol.">
        <title>The Genome of the Foraminiferan Reticulomyxa filosa.</title>
        <authorList>
            <person name="Glockner G."/>
            <person name="Hulsmann N."/>
            <person name="Schleicher M."/>
            <person name="Noegel A.A."/>
            <person name="Eichinger L."/>
            <person name="Gallinger C."/>
            <person name="Pawlowski J."/>
            <person name="Sierra R."/>
            <person name="Euteneuer U."/>
            <person name="Pillet L."/>
            <person name="Moustafa A."/>
            <person name="Platzer M."/>
            <person name="Groth M."/>
            <person name="Szafranski K."/>
            <person name="Schliwa M."/>
        </authorList>
    </citation>
    <scope>NUCLEOTIDE SEQUENCE [LARGE SCALE GENOMIC DNA]</scope>
</reference>
<dbReference type="AlphaFoldDB" id="X6N4M4"/>
<feature type="region of interest" description="Disordered" evidence="4">
    <location>
        <begin position="338"/>
        <end position="358"/>
    </location>
</feature>
<accession>X6N4M4</accession>
<dbReference type="PANTHER" id="PTHR23139">
    <property type="entry name" value="RNA-BINDING PROTEIN"/>
    <property type="match status" value="1"/>
</dbReference>
<dbReference type="GO" id="GO:0008380">
    <property type="term" value="P:RNA splicing"/>
    <property type="evidence" value="ECO:0007669"/>
    <property type="project" value="UniProtKB-KW"/>
</dbReference>
<evidence type="ECO:0000256" key="3">
    <source>
        <dbReference type="ARBA" id="ARBA00023187"/>
    </source>
</evidence>
<evidence type="ECO:0000256" key="2">
    <source>
        <dbReference type="ARBA" id="ARBA00022884"/>
    </source>
</evidence>
<dbReference type="EMBL" id="ASPP01012325">
    <property type="protein sequence ID" value="ETO20714.1"/>
    <property type="molecule type" value="Genomic_DNA"/>
</dbReference>
<dbReference type="Gene3D" id="3.30.70.330">
    <property type="match status" value="1"/>
</dbReference>
<dbReference type="InterPro" id="IPR012677">
    <property type="entry name" value="Nucleotide-bd_a/b_plait_sf"/>
</dbReference>
<name>X6N4M4_RETFI</name>
<proteinExistence type="predicted"/>
<feature type="region of interest" description="Disordered" evidence="4">
    <location>
        <begin position="82"/>
        <end position="150"/>
    </location>
</feature>
<keyword evidence="2" id="KW-0694">RNA-binding</keyword>
<protein>
    <recommendedName>
        <fullName evidence="7">RRM domain-containing protein</fullName>
    </recommendedName>
</protein>
<feature type="region of interest" description="Disordered" evidence="4">
    <location>
        <begin position="266"/>
        <end position="292"/>
    </location>
</feature>
<evidence type="ECO:0000256" key="1">
    <source>
        <dbReference type="ARBA" id="ARBA00022664"/>
    </source>
</evidence>
<evidence type="ECO:0008006" key="7">
    <source>
        <dbReference type="Google" id="ProtNLM"/>
    </source>
</evidence>
<comment type="caution">
    <text evidence="5">The sequence shown here is derived from an EMBL/GenBank/DDBJ whole genome shotgun (WGS) entry which is preliminary data.</text>
</comment>
<feature type="compositionally biased region" description="Low complexity" evidence="4">
    <location>
        <begin position="210"/>
        <end position="233"/>
    </location>
</feature>
<evidence type="ECO:0000313" key="6">
    <source>
        <dbReference type="Proteomes" id="UP000023152"/>
    </source>
</evidence>
<keyword evidence="3" id="KW-0508">mRNA splicing</keyword>
<organism evidence="5 6">
    <name type="scientific">Reticulomyxa filosa</name>
    <dbReference type="NCBI Taxonomy" id="46433"/>
    <lineage>
        <taxon>Eukaryota</taxon>
        <taxon>Sar</taxon>
        <taxon>Rhizaria</taxon>
        <taxon>Retaria</taxon>
        <taxon>Foraminifera</taxon>
        <taxon>Monothalamids</taxon>
        <taxon>Reticulomyxidae</taxon>
        <taxon>Reticulomyxa</taxon>
    </lineage>
</organism>
<feature type="region of interest" description="Disordered" evidence="4">
    <location>
        <begin position="210"/>
        <end position="235"/>
    </location>
</feature>
<dbReference type="Proteomes" id="UP000023152">
    <property type="component" value="Unassembled WGS sequence"/>
</dbReference>
<dbReference type="GO" id="GO:0006397">
    <property type="term" value="P:mRNA processing"/>
    <property type="evidence" value="ECO:0007669"/>
    <property type="project" value="UniProtKB-KW"/>
</dbReference>
<feature type="compositionally biased region" description="Basic and acidic residues" evidence="4">
    <location>
        <begin position="132"/>
        <end position="150"/>
    </location>
</feature>
<feature type="compositionally biased region" description="Basic residues" evidence="4">
    <location>
        <begin position="115"/>
        <end position="131"/>
    </location>
</feature>
<evidence type="ECO:0000256" key="4">
    <source>
        <dbReference type="SAM" id="MobiDB-lite"/>
    </source>
</evidence>
<keyword evidence="6" id="KW-1185">Reference proteome</keyword>
<keyword evidence="1" id="KW-0507">mRNA processing</keyword>
<feature type="compositionally biased region" description="Low complexity" evidence="4">
    <location>
        <begin position="85"/>
        <end position="96"/>
    </location>
</feature>
<dbReference type="GO" id="GO:0003723">
    <property type="term" value="F:RNA binding"/>
    <property type="evidence" value="ECO:0007669"/>
    <property type="project" value="UniProtKB-KW"/>
</dbReference>